<keyword evidence="5" id="KW-1185">Reference proteome</keyword>
<proteinExistence type="predicted"/>
<dbReference type="EMBL" id="FNAE01000003">
    <property type="protein sequence ID" value="SDE65332.1"/>
    <property type="molecule type" value="Genomic_DNA"/>
</dbReference>
<reference evidence="2 5" key="2">
    <citation type="submission" date="2023-11" db="EMBL/GenBank/DDBJ databases">
        <title>MicrobeMod: A computational toolkit for identifying prokaryotic methylation and restriction-modification with nanopore sequencing.</title>
        <authorList>
            <person name="Crits-Christoph A."/>
            <person name="Kang S.C."/>
            <person name="Lee H."/>
            <person name="Ostrov N."/>
        </authorList>
    </citation>
    <scope>NUCLEOTIDE SEQUENCE [LARGE SCALE GENOMIC DNA]</scope>
    <source>
        <strain evidence="2 5">ATCC BAA-571</strain>
    </source>
</reference>
<gene>
    <name evidence="3" type="ORF">SAMN05216575_103374</name>
    <name evidence="2" type="ORF">SIM71_02275</name>
</gene>
<keyword evidence="1" id="KW-0732">Signal</keyword>
<dbReference type="Proteomes" id="UP000182413">
    <property type="component" value="Unassembled WGS sequence"/>
</dbReference>
<evidence type="ECO:0000313" key="5">
    <source>
        <dbReference type="Proteomes" id="UP001278050"/>
    </source>
</evidence>
<evidence type="ECO:0000313" key="3">
    <source>
        <dbReference type="EMBL" id="SDE65332.1"/>
    </source>
</evidence>
<evidence type="ECO:0000256" key="1">
    <source>
        <dbReference type="SAM" id="SignalP"/>
    </source>
</evidence>
<sequence>MKTSMIFSPLALAMAAVMASGAYAAGLPGAHASGSSASVNDTQYNYNNQVINKETKNTASIDGSLNGATGNVGANVAAGDNNQQANAAAIATADALFVFGQYLGQEASASISVTQKAHDNDLVNYGNPNSASVNDSGNGAQGNVGMNVAAGNFNQQKNDLSIASSEQATTATASVNMLQDSHGNFTENKIGDVYEVAAGLNGVSSGLGWFPVPQKPQTPVVNTASITASLNNASGNVGVNVAAGGGNQQSNALAIAAGCNACR</sequence>
<dbReference type="AlphaFoldDB" id="A0A1G7ENX4"/>
<reference evidence="3 4" key="1">
    <citation type="submission" date="2016-10" db="EMBL/GenBank/DDBJ databases">
        <authorList>
            <person name="de Groot N.N."/>
        </authorList>
    </citation>
    <scope>NUCLEOTIDE SEQUENCE [LARGE SCALE GENOMIC DNA]</scope>
    <source>
        <strain evidence="3 4">JCM 10630</strain>
    </source>
</reference>
<feature type="signal peptide" evidence="1">
    <location>
        <begin position="1"/>
        <end position="24"/>
    </location>
</feature>
<organism evidence="3 4">
    <name type="scientific">Ectopseudomonas alcaliphila</name>
    <dbReference type="NCBI Taxonomy" id="101564"/>
    <lineage>
        <taxon>Bacteria</taxon>
        <taxon>Pseudomonadati</taxon>
        <taxon>Pseudomonadota</taxon>
        <taxon>Gammaproteobacteria</taxon>
        <taxon>Pseudomonadales</taxon>
        <taxon>Pseudomonadaceae</taxon>
        <taxon>Ectopseudomonas</taxon>
    </lineage>
</organism>
<feature type="chain" id="PRO_5010263300" evidence="1">
    <location>
        <begin position="25"/>
        <end position="263"/>
    </location>
</feature>
<dbReference type="Proteomes" id="UP001278050">
    <property type="component" value="Unassembled WGS sequence"/>
</dbReference>
<accession>A0A1G7ENX4</accession>
<name>A0A1G7ENX4_9GAMM</name>
<dbReference type="OrthoDB" id="7024182at2"/>
<evidence type="ECO:0000313" key="4">
    <source>
        <dbReference type="Proteomes" id="UP000182413"/>
    </source>
</evidence>
<dbReference type="EMBL" id="JAWXXP010000001">
    <property type="protein sequence ID" value="MDX5990878.1"/>
    <property type="molecule type" value="Genomic_DNA"/>
</dbReference>
<dbReference type="RefSeq" id="WP_074678573.1">
    <property type="nucleotide sequence ID" value="NZ_CBCSET010000001.1"/>
</dbReference>
<protein>
    <submittedName>
        <fullName evidence="2">Heme utilization protein</fullName>
    </submittedName>
</protein>
<evidence type="ECO:0000313" key="2">
    <source>
        <dbReference type="EMBL" id="MDX5990878.1"/>
    </source>
</evidence>